<dbReference type="InterPro" id="IPR021368">
    <property type="entry name" value="T7SS_EccE"/>
</dbReference>
<feature type="region of interest" description="Disordered" evidence="7">
    <location>
        <begin position="545"/>
        <end position="566"/>
    </location>
</feature>
<dbReference type="InterPro" id="IPR050051">
    <property type="entry name" value="EccE_dom"/>
</dbReference>
<dbReference type="Pfam" id="PF11203">
    <property type="entry name" value="EccE"/>
    <property type="match status" value="1"/>
</dbReference>
<dbReference type="RefSeq" id="WP_076479459.1">
    <property type="nucleotide sequence ID" value="NZ_FTNT01000006.1"/>
</dbReference>
<dbReference type="OrthoDB" id="4152590at2"/>
<evidence type="ECO:0000313" key="11">
    <source>
        <dbReference type="Proteomes" id="UP000186218"/>
    </source>
</evidence>
<comment type="subcellular location">
    <subcellularLocation>
        <location evidence="1">Cell membrane</location>
    </subcellularLocation>
</comment>
<proteinExistence type="inferred from homology"/>
<protein>
    <submittedName>
        <fullName evidence="10">Type VII secretion protein EccE</fullName>
    </submittedName>
</protein>
<name>A0A1N7FQX7_9NOCA</name>
<keyword evidence="5 8" id="KW-1133">Transmembrane helix</keyword>
<evidence type="ECO:0000313" key="10">
    <source>
        <dbReference type="EMBL" id="SIS02655.1"/>
    </source>
</evidence>
<evidence type="ECO:0000256" key="8">
    <source>
        <dbReference type="SAM" id="Phobius"/>
    </source>
</evidence>
<evidence type="ECO:0000256" key="5">
    <source>
        <dbReference type="ARBA" id="ARBA00022989"/>
    </source>
</evidence>
<keyword evidence="3" id="KW-1003">Cell membrane</keyword>
<keyword evidence="11" id="KW-1185">Reference proteome</keyword>
<dbReference type="GO" id="GO:0005886">
    <property type="term" value="C:plasma membrane"/>
    <property type="evidence" value="ECO:0007669"/>
    <property type="project" value="UniProtKB-SubCell"/>
</dbReference>
<evidence type="ECO:0000259" key="9">
    <source>
        <dbReference type="Pfam" id="PF11203"/>
    </source>
</evidence>
<evidence type="ECO:0000256" key="3">
    <source>
        <dbReference type="ARBA" id="ARBA00022475"/>
    </source>
</evidence>
<gene>
    <name evidence="10" type="ORF">SAMN05445060_2200</name>
</gene>
<evidence type="ECO:0000256" key="7">
    <source>
        <dbReference type="SAM" id="MobiDB-lite"/>
    </source>
</evidence>
<keyword evidence="4 8" id="KW-0812">Transmembrane</keyword>
<feature type="compositionally biased region" description="Polar residues" evidence="7">
    <location>
        <begin position="545"/>
        <end position="555"/>
    </location>
</feature>
<comment type="similarity">
    <text evidence="2">Belongs to the EccE family.</text>
</comment>
<keyword evidence="6 8" id="KW-0472">Membrane</keyword>
<dbReference type="NCBIfam" id="TIGR03923">
    <property type="entry name" value="T7SS_EccE"/>
    <property type="match status" value="1"/>
</dbReference>
<evidence type="ECO:0000256" key="2">
    <source>
        <dbReference type="ARBA" id="ARBA00007759"/>
    </source>
</evidence>
<dbReference type="AlphaFoldDB" id="A0A1N7FQX7"/>
<feature type="transmembrane region" description="Helical" evidence="8">
    <location>
        <begin position="20"/>
        <end position="37"/>
    </location>
</feature>
<evidence type="ECO:0000256" key="1">
    <source>
        <dbReference type="ARBA" id="ARBA00004236"/>
    </source>
</evidence>
<accession>A0A1N7FQX7</accession>
<feature type="domain" description="Type VII secretion system protein EccE" evidence="9">
    <location>
        <begin position="188"/>
        <end position="284"/>
    </location>
</feature>
<sequence>MDIQTAGAPRDGVVHRVLPLRTLVTIEALICAALLIWRGAGLWWWLAVGAAVVVSALLLPLAAGRSIAGRGVRRSAFMMSRARRRGTDLAPAPFDIPGPDTTTIGARWDGDCLVTVVRILPPAVPRATYLVPQESLTDYLLPMSALAECLDQFDIALAAVDVVSQGLRIHGDSAPATTYGRTLGPLAATAHRSVSVVLRLRPADCPEAVARRGGGSTGALRTVSVATRRVATRLAEHGLSAHIMSAREITGATTQLLDGSSLDSVEENWDQIDAGGLSMQTFAVDPGQLPAVAQRVWTDAAVSTTLTVRLSRIDGTLAVSGLVRFDRNRQTADEPPTPAYLLPLPGAQFAALAAGLPIGTSAIGAIDDLPAVRGATADDVLDALRLAGTGCGQLIGADRTGRAVAVPVVGPGVETVVISGGLHLAQQVVLRAVAIGARTVVRTTRPERWRHLVTTVGDHRLLCLQHEWEGHENDVTLTVYDGVTVGPTPPMSTTLQVMAPGAEPPQAQLLLAQNDRTPQDVEIRTAAGTVHVTIVATPDEWVYTDPSTATRSAPESTPARHAAPMH</sequence>
<dbReference type="STRING" id="1344003.SAMN05445060_2200"/>
<feature type="transmembrane region" description="Helical" evidence="8">
    <location>
        <begin position="43"/>
        <end position="64"/>
    </location>
</feature>
<organism evidence="10 11">
    <name type="scientific">Williamsia sterculiae</name>
    <dbReference type="NCBI Taxonomy" id="1344003"/>
    <lineage>
        <taxon>Bacteria</taxon>
        <taxon>Bacillati</taxon>
        <taxon>Actinomycetota</taxon>
        <taxon>Actinomycetes</taxon>
        <taxon>Mycobacteriales</taxon>
        <taxon>Nocardiaceae</taxon>
        <taxon>Williamsia</taxon>
    </lineage>
</organism>
<evidence type="ECO:0000256" key="4">
    <source>
        <dbReference type="ARBA" id="ARBA00022692"/>
    </source>
</evidence>
<reference evidence="10 11" key="1">
    <citation type="submission" date="2017-01" db="EMBL/GenBank/DDBJ databases">
        <authorList>
            <person name="Mah S.A."/>
            <person name="Swanson W.J."/>
            <person name="Moy G.W."/>
            <person name="Vacquier V.D."/>
        </authorList>
    </citation>
    <scope>NUCLEOTIDE SEQUENCE [LARGE SCALE GENOMIC DNA]</scope>
    <source>
        <strain evidence="10 11">CPCC 203464</strain>
    </source>
</reference>
<evidence type="ECO:0000256" key="6">
    <source>
        <dbReference type="ARBA" id="ARBA00023136"/>
    </source>
</evidence>
<dbReference type="EMBL" id="FTNT01000006">
    <property type="protein sequence ID" value="SIS02655.1"/>
    <property type="molecule type" value="Genomic_DNA"/>
</dbReference>
<dbReference type="Proteomes" id="UP000186218">
    <property type="component" value="Unassembled WGS sequence"/>
</dbReference>